<reference evidence="3" key="1">
    <citation type="submission" date="2019-11" db="EMBL/GenBank/DDBJ databases">
        <authorList>
            <person name="Feng L."/>
        </authorList>
    </citation>
    <scope>NUCLEOTIDE SEQUENCE</scope>
    <source>
        <strain evidence="3">CsymbiosumLFYP84</strain>
    </source>
</reference>
<dbReference type="EMBL" id="CACRUA010000025">
    <property type="protein sequence ID" value="VYU38157.1"/>
    <property type="molecule type" value="Genomic_DNA"/>
</dbReference>
<feature type="transmembrane region" description="Helical" evidence="1">
    <location>
        <begin position="35"/>
        <end position="64"/>
    </location>
</feature>
<keyword evidence="1" id="KW-0812">Transmembrane</keyword>
<dbReference type="RefSeq" id="WP_009298017.1">
    <property type="nucleotide sequence ID" value="NZ_CACRUA010000025.1"/>
</dbReference>
<dbReference type="Pfam" id="PF20794">
    <property type="entry name" value="bPH_7"/>
    <property type="match status" value="1"/>
</dbReference>
<dbReference type="AlphaFoldDB" id="A0A6N3EKL2"/>
<sequence length="181" mass="21019">MRTRADYLPWELTAGPKYHARELKQRSKWVTAGSWFMSGLLLAAGVITPYRVAFIFGLLYILALKMQKDTVITKRGLEIFYQMHITTQYDFWSWEQIDSVTLEDRNHPELVALHISKGDRIRRLFFTREDAADIMVLAKKQKPGILVGEADPGRMIGFKSENKRGKSVRTTMKAYNFSRKK</sequence>
<protein>
    <recommendedName>
        <fullName evidence="2">Bacterial PH domain-containing protein</fullName>
    </recommendedName>
</protein>
<evidence type="ECO:0000313" key="3">
    <source>
        <dbReference type="EMBL" id="VYU38157.1"/>
    </source>
</evidence>
<evidence type="ECO:0000259" key="2">
    <source>
        <dbReference type="Pfam" id="PF20794"/>
    </source>
</evidence>
<gene>
    <name evidence="3" type="ORF">CSLFYP84_02033</name>
</gene>
<name>A0A6N3EKL2_CLOSY</name>
<proteinExistence type="predicted"/>
<organism evidence="3">
    <name type="scientific">Clostridium symbiosum</name>
    <name type="common">Bacteroides symbiosus</name>
    <dbReference type="NCBI Taxonomy" id="1512"/>
    <lineage>
        <taxon>Bacteria</taxon>
        <taxon>Bacillati</taxon>
        <taxon>Bacillota</taxon>
        <taxon>Clostridia</taxon>
        <taxon>Lachnospirales</taxon>
        <taxon>Lachnospiraceae</taxon>
        <taxon>Otoolea</taxon>
    </lineage>
</organism>
<dbReference type="InterPro" id="IPR048871">
    <property type="entry name" value="PH_7_bact"/>
</dbReference>
<evidence type="ECO:0000256" key="1">
    <source>
        <dbReference type="SAM" id="Phobius"/>
    </source>
</evidence>
<keyword evidence="1" id="KW-0472">Membrane</keyword>
<keyword evidence="1" id="KW-1133">Transmembrane helix</keyword>
<feature type="domain" description="Bacterial PH" evidence="2">
    <location>
        <begin position="17"/>
        <end position="150"/>
    </location>
</feature>
<accession>A0A6N3EKL2</accession>